<dbReference type="EMBL" id="CP036425">
    <property type="protein sequence ID" value="QDU32903.1"/>
    <property type="molecule type" value="Genomic_DNA"/>
</dbReference>
<comment type="subunit">
    <text evidence="2">Associates exclusively with 100S ribosomes, which are dimers of 70S ribosomes.</text>
</comment>
<proteinExistence type="predicted"/>
<dbReference type="CDD" id="cd00552">
    <property type="entry name" value="RaiA"/>
    <property type="match status" value="1"/>
</dbReference>
<keyword evidence="1" id="KW-0810">Translation regulation</keyword>
<reference evidence="4 5" key="1">
    <citation type="submission" date="2019-02" db="EMBL/GenBank/DDBJ databases">
        <title>Deep-cultivation of Planctomycetes and their phenomic and genomic characterization uncovers novel biology.</title>
        <authorList>
            <person name="Wiegand S."/>
            <person name="Jogler M."/>
            <person name="Boedeker C."/>
            <person name="Pinto D."/>
            <person name="Vollmers J."/>
            <person name="Rivas-Marin E."/>
            <person name="Kohn T."/>
            <person name="Peeters S.H."/>
            <person name="Heuer A."/>
            <person name="Rast P."/>
            <person name="Oberbeckmann S."/>
            <person name="Bunk B."/>
            <person name="Jeske O."/>
            <person name="Meyerdierks A."/>
            <person name="Storesund J.E."/>
            <person name="Kallscheuer N."/>
            <person name="Luecker S."/>
            <person name="Lage O.M."/>
            <person name="Pohl T."/>
            <person name="Merkel B.J."/>
            <person name="Hornburger P."/>
            <person name="Mueller R.-W."/>
            <person name="Bruemmer F."/>
            <person name="Labrenz M."/>
            <person name="Spormann A.M."/>
            <person name="Op den Camp H."/>
            <person name="Overmann J."/>
            <person name="Amann R."/>
            <person name="Jetten M.S.M."/>
            <person name="Mascher T."/>
            <person name="Medema M.H."/>
            <person name="Devos D.P."/>
            <person name="Kaster A.-K."/>
            <person name="Ovreas L."/>
            <person name="Rohde M."/>
            <person name="Galperin M.Y."/>
            <person name="Jogler C."/>
        </authorList>
    </citation>
    <scope>NUCLEOTIDE SEQUENCE [LARGE SCALE GENOMIC DNA]</scope>
    <source>
        <strain evidence="4 5">KS4</strain>
    </source>
</reference>
<dbReference type="InterPro" id="IPR050574">
    <property type="entry name" value="HPF/YfiA_ribosome-assoc"/>
</dbReference>
<dbReference type="Pfam" id="PF02482">
    <property type="entry name" value="Ribosomal_S30AE"/>
    <property type="match status" value="1"/>
</dbReference>
<accession>A0A517YRR3</accession>
<sequence>MEVTVSGKHIEVTEAIREYASEKAKRAARYFNGVTSMDVIIDKTDSHTYGCELIAHINGHDNFVATGAHDDLYACIDETSSKIERQIHDHKEKIKNHKHH</sequence>
<evidence type="ECO:0000256" key="2">
    <source>
        <dbReference type="ARBA" id="ARBA00038695"/>
    </source>
</evidence>
<dbReference type="RefSeq" id="WP_200761570.1">
    <property type="nucleotide sequence ID" value="NZ_CP036425.1"/>
</dbReference>
<dbReference type="Gene3D" id="3.30.160.100">
    <property type="entry name" value="Ribosome hibernation promotion factor-like"/>
    <property type="match status" value="1"/>
</dbReference>
<evidence type="ECO:0000313" key="5">
    <source>
        <dbReference type="Proteomes" id="UP000317369"/>
    </source>
</evidence>
<evidence type="ECO:0000256" key="1">
    <source>
        <dbReference type="ARBA" id="ARBA00022845"/>
    </source>
</evidence>
<dbReference type="NCBIfam" id="TIGR00741">
    <property type="entry name" value="yfiA"/>
    <property type="match status" value="1"/>
</dbReference>
<dbReference type="GO" id="GO:0022627">
    <property type="term" value="C:cytosolic small ribosomal subunit"/>
    <property type="evidence" value="ECO:0007669"/>
    <property type="project" value="TreeGrafter"/>
</dbReference>
<dbReference type="InterPro" id="IPR003489">
    <property type="entry name" value="RHF/RaiA"/>
</dbReference>
<dbReference type="SUPFAM" id="SSF69754">
    <property type="entry name" value="Ribosome binding protein Y (YfiA homologue)"/>
    <property type="match status" value="1"/>
</dbReference>
<evidence type="ECO:0000256" key="3">
    <source>
        <dbReference type="ARBA" id="ARBA00041148"/>
    </source>
</evidence>
<dbReference type="KEGG" id="pcor:KS4_09420"/>
<dbReference type="AlphaFoldDB" id="A0A517YRR3"/>
<dbReference type="PANTHER" id="PTHR33231">
    <property type="entry name" value="30S RIBOSOMAL PROTEIN"/>
    <property type="match status" value="1"/>
</dbReference>
<dbReference type="InterPro" id="IPR036567">
    <property type="entry name" value="RHF-like"/>
</dbReference>
<keyword evidence="5" id="KW-1185">Reference proteome</keyword>
<protein>
    <recommendedName>
        <fullName evidence="3">Ribosome hibernation promoting factor</fullName>
    </recommendedName>
</protein>
<dbReference type="PANTHER" id="PTHR33231:SF1">
    <property type="entry name" value="30S RIBOSOMAL PROTEIN"/>
    <property type="match status" value="1"/>
</dbReference>
<dbReference type="Proteomes" id="UP000317369">
    <property type="component" value="Chromosome"/>
</dbReference>
<dbReference type="GO" id="GO:0045900">
    <property type="term" value="P:negative regulation of translational elongation"/>
    <property type="evidence" value="ECO:0007669"/>
    <property type="project" value="TreeGrafter"/>
</dbReference>
<dbReference type="GO" id="GO:0043024">
    <property type="term" value="F:ribosomal small subunit binding"/>
    <property type="evidence" value="ECO:0007669"/>
    <property type="project" value="TreeGrafter"/>
</dbReference>
<name>A0A517YRR3_9BACT</name>
<organism evidence="4 5">
    <name type="scientific">Poriferisphaera corsica</name>
    <dbReference type="NCBI Taxonomy" id="2528020"/>
    <lineage>
        <taxon>Bacteria</taxon>
        <taxon>Pseudomonadati</taxon>
        <taxon>Planctomycetota</taxon>
        <taxon>Phycisphaerae</taxon>
        <taxon>Phycisphaerales</taxon>
        <taxon>Phycisphaeraceae</taxon>
        <taxon>Poriferisphaera</taxon>
    </lineage>
</organism>
<gene>
    <name evidence="4" type="primary">hpf</name>
    <name evidence="4" type="ORF">KS4_09420</name>
</gene>
<evidence type="ECO:0000313" key="4">
    <source>
        <dbReference type="EMBL" id="QDU32903.1"/>
    </source>
</evidence>